<evidence type="ECO:0000259" key="1">
    <source>
        <dbReference type="PROSITE" id="PS50902"/>
    </source>
</evidence>
<dbReference type="PANTHER" id="PTHR39201">
    <property type="entry name" value="EXPORTED PROTEIN-RELATED"/>
    <property type="match status" value="1"/>
</dbReference>
<reference evidence="2" key="2">
    <citation type="journal article" date="2021" name="PeerJ">
        <title>Extensive microbial diversity within the chicken gut microbiome revealed by metagenomics and culture.</title>
        <authorList>
            <person name="Gilroy R."/>
            <person name="Ravi A."/>
            <person name="Getino M."/>
            <person name="Pursley I."/>
            <person name="Horton D.L."/>
            <person name="Alikhan N.F."/>
            <person name="Baker D."/>
            <person name="Gharbi K."/>
            <person name="Hall N."/>
            <person name="Watson M."/>
            <person name="Adriaenssens E.M."/>
            <person name="Foster-Nyarko E."/>
            <person name="Jarju S."/>
            <person name="Secka A."/>
            <person name="Antonio M."/>
            <person name="Oren A."/>
            <person name="Chaudhuri R.R."/>
            <person name="La Ragione R."/>
            <person name="Hildebrand F."/>
            <person name="Pallen M.J."/>
        </authorList>
    </citation>
    <scope>NUCLEOTIDE SEQUENCE</scope>
    <source>
        <strain evidence="2">CHK195-11698</strain>
    </source>
</reference>
<dbReference type="Pfam" id="PF12682">
    <property type="entry name" value="Flavodoxin_4"/>
    <property type="match status" value="1"/>
</dbReference>
<dbReference type="EMBL" id="DVMJ01000030">
    <property type="protein sequence ID" value="HIU13184.1"/>
    <property type="molecule type" value="Genomic_DNA"/>
</dbReference>
<dbReference type="NCBIfam" id="NF005501">
    <property type="entry name" value="PRK07116.1"/>
    <property type="match status" value="1"/>
</dbReference>
<gene>
    <name evidence="2" type="ORF">IAD15_03855</name>
</gene>
<accession>A0A9D1HPP7</accession>
<dbReference type="GO" id="GO:0010181">
    <property type="term" value="F:FMN binding"/>
    <property type="evidence" value="ECO:0007669"/>
    <property type="project" value="InterPro"/>
</dbReference>
<name>A0A9D1HPP7_9FIRM</name>
<protein>
    <submittedName>
        <fullName evidence="2">Flavodoxin</fullName>
    </submittedName>
</protein>
<dbReference type="Proteomes" id="UP000824175">
    <property type="component" value="Unassembled WGS sequence"/>
</dbReference>
<dbReference type="Gene3D" id="3.40.50.360">
    <property type="match status" value="1"/>
</dbReference>
<dbReference type="GO" id="GO:0016651">
    <property type="term" value="F:oxidoreductase activity, acting on NAD(P)H"/>
    <property type="evidence" value="ECO:0007669"/>
    <property type="project" value="UniProtKB-ARBA"/>
</dbReference>
<dbReference type="InterPro" id="IPR029039">
    <property type="entry name" value="Flavoprotein-like_sf"/>
</dbReference>
<evidence type="ECO:0000313" key="2">
    <source>
        <dbReference type="EMBL" id="HIU13184.1"/>
    </source>
</evidence>
<dbReference type="PANTHER" id="PTHR39201:SF1">
    <property type="entry name" value="FLAVODOXIN-LIKE DOMAIN-CONTAINING PROTEIN"/>
    <property type="match status" value="1"/>
</dbReference>
<reference evidence="2" key="1">
    <citation type="submission" date="2020-10" db="EMBL/GenBank/DDBJ databases">
        <authorList>
            <person name="Gilroy R."/>
        </authorList>
    </citation>
    <scope>NUCLEOTIDE SEQUENCE</scope>
    <source>
        <strain evidence="2">CHK195-11698</strain>
    </source>
</reference>
<dbReference type="AlphaFoldDB" id="A0A9D1HPP7"/>
<dbReference type="PROSITE" id="PS50902">
    <property type="entry name" value="FLAVODOXIN_LIKE"/>
    <property type="match status" value="1"/>
</dbReference>
<dbReference type="SUPFAM" id="SSF52218">
    <property type="entry name" value="Flavoproteins"/>
    <property type="match status" value="1"/>
</dbReference>
<proteinExistence type="predicted"/>
<sequence length="161" mass="18183">MHKTLVAYFSASGTTRQIGQTMAKILEADVCEIKPKMAYTHADLNWHDPHSRSSVEMKDVHSRPEMADLEVDPSTYDTIYLGFPIWRYEAPRIISTFLESADFKGKTIVIFATSGGSGMGETLHQLKGCCPNANWIEGKVFHAFASKEEVGRWVEEIEKQR</sequence>
<dbReference type="InterPro" id="IPR008254">
    <property type="entry name" value="Flavodoxin/NO_synth"/>
</dbReference>
<organism evidence="2 3">
    <name type="scientific">Candidatus Fimiplasma intestinipullorum</name>
    <dbReference type="NCBI Taxonomy" id="2840825"/>
    <lineage>
        <taxon>Bacteria</taxon>
        <taxon>Bacillati</taxon>
        <taxon>Bacillota</taxon>
        <taxon>Clostridia</taxon>
        <taxon>Eubacteriales</taxon>
        <taxon>Candidatus Fimiplasma</taxon>
    </lineage>
</organism>
<feature type="domain" description="Flavodoxin-like" evidence="1">
    <location>
        <begin position="4"/>
        <end position="161"/>
    </location>
</feature>
<comment type="caution">
    <text evidence="2">The sequence shown here is derived from an EMBL/GenBank/DDBJ whole genome shotgun (WGS) entry which is preliminary data.</text>
</comment>
<evidence type="ECO:0000313" key="3">
    <source>
        <dbReference type="Proteomes" id="UP000824175"/>
    </source>
</evidence>